<feature type="region of interest" description="Disordered" evidence="1">
    <location>
        <begin position="589"/>
        <end position="639"/>
    </location>
</feature>
<name>A0A854QLD6_CRYNE</name>
<feature type="region of interest" description="Disordered" evidence="1">
    <location>
        <begin position="451"/>
        <end position="476"/>
    </location>
</feature>
<protein>
    <recommendedName>
        <fullName evidence="4">Adhesin domain-containing protein</fullName>
    </recommendedName>
</protein>
<gene>
    <name evidence="2" type="ORF">C361_00467</name>
</gene>
<comment type="caution">
    <text evidence="2">The sequence shown here is derived from an EMBL/GenBank/DDBJ whole genome shotgun (WGS) entry which is preliminary data.</text>
</comment>
<organism evidence="2 3">
    <name type="scientific">Cryptococcus neoformans Tu259-1</name>
    <dbReference type="NCBI Taxonomy" id="1230072"/>
    <lineage>
        <taxon>Eukaryota</taxon>
        <taxon>Fungi</taxon>
        <taxon>Dikarya</taxon>
        <taxon>Basidiomycota</taxon>
        <taxon>Agaricomycotina</taxon>
        <taxon>Tremellomycetes</taxon>
        <taxon>Tremellales</taxon>
        <taxon>Cryptococcaceae</taxon>
        <taxon>Cryptococcus</taxon>
        <taxon>Cryptococcus neoformans species complex</taxon>
    </lineage>
</organism>
<reference evidence="2 3" key="1">
    <citation type="submission" date="2017-06" db="EMBL/GenBank/DDBJ databases">
        <title>Global population genomics of the pathogenic fungus Cryptococcus neoformans var. grubii.</title>
        <authorList>
            <person name="Cuomo C."/>
            <person name="Litvintseva A."/>
            <person name="Chen Y."/>
            <person name="Young S."/>
            <person name="Zeng Q."/>
            <person name="Chapman S."/>
            <person name="Gujja S."/>
            <person name="Saif S."/>
            <person name="Birren B."/>
        </authorList>
    </citation>
    <scope>NUCLEOTIDE SEQUENCE [LARGE SCALE GENOMIC DNA]</scope>
    <source>
        <strain evidence="2 3">Tu259-1</strain>
    </source>
</reference>
<feature type="compositionally biased region" description="Basic residues" evidence="1">
    <location>
        <begin position="451"/>
        <end position="468"/>
    </location>
</feature>
<dbReference type="AlphaFoldDB" id="A0A854QLD6"/>
<accession>A0A854QLD6</accession>
<dbReference type="OrthoDB" id="2575133at2759"/>
<proteinExistence type="predicted"/>
<evidence type="ECO:0008006" key="4">
    <source>
        <dbReference type="Google" id="ProtNLM"/>
    </source>
</evidence>
<evidence type="ECO:0000313" key="2">
    <source>
        <dbReference type="EMBL" id="OXG28818.1"/>
    </source>
</evidence>
<evidence type="ECO:0000313" key="3">
    <source>
        <dbReference type="Proteomes" id="UP000199727"/>
    </source>
</evidence>
<dbReference type="Proteomes" id="UP000199727">
    <property type="component" value="Unassembled WGS sequence"/>
</dbReference>
<sequence>MTKGSKREQSTRLYTTTSWKATKAFDCAFDCVVVPLIIRFFPHRLLFYSYPHPQSYFISFWFHVNCYLKSSMSTLPLYHSVPTDEKRSIPSTFVTREFDPRCIHPAAVGSEYLHTGAPHFDPRYIHPAAIGSEYFYIGAPRNAYQVTKDKYAGLSKVKKALVALAVVWFALAIGHQAARLVGGKCHHHAHHAAAEFGVKQWEKDHSSHRFGSPVFLGDGPHGCHGGPKDRASEELSSVATVYQSINVIGNDDATKILSANASFPLKLGHGKHFDLNFQGEGNVIISKAEEGSEDSTVNVLVESTWSSEEDDGVKMMSGKHSHALSVVSSESSSHIVHLVLPANTKRLPSISIFSTKDLKLDIHPSVQDIHVGKLSVKSESGDIKLPTLAVKKLVAETITGDVGGNFSVSNSFLVKTVTGNINATVNVVPHSHLGDEPNFHDFDAEHEHKRLHSLHGEHKRKKKHSGRRFHPEEERPSKWPLNLFKSKKENDEPEHAPLPPVFIGAFSTSGHIFLEIFGPNISTETNVFSHTGDVNIHHDSSFHGLYEVGSLKGSYDVIIREGRERQVLEEYITEEGGKQKGLAFISKHNKTEDSHKKRHFRNADSFDDEFPPPPPGKGHGSGGPNLPHGPPPGVFSVPGHSEVFAHTEVGNVKIVL</sequence>
<evidence type="ECO:0000256" key="1">
    <source>
        <dbReference type="SAM" id="MobiDB-lite"/>
    </source>
</evidence>
<dbReference type="EMBL" id="AMKT01000010">
    <property type="protein sequence ID" value="OXG28818.1"/>
    <property type="molecule type" value="Genomic_DNA"/>
</dbReference>